<proteinExistence type="predicted"/>
<dbReference type="SUPFAM" id="SSF48452">
    <property type="entry name" value="TPR-like"/>
    <property type="match status" value="1"/>
</dbReference>
<dbReference type="Gene3D" id="1.25.40.10">
    <property type="entry name" value="Tetratricopeptide repeat domain"/>
    <property type="match status" value="1"/>
</dbReference>
<evidence type="ECO:0000256" key="1">
    <source>
        <dbReference type="SAM" id="MobiDB-lite"/>
    </source>
</evidence>
<dbReference type="EMBL" id="SJPX01000001">
    <property type="protein sequence ID" value="TWU57509.1"/>
    <property type="molecule type" value="Genomic_DNA"/>
</dbReference>
<dbReference type="RefSeq" id="WP_146532400.1">
    <property type="nucleotide sequence ID" value="NZ_SJPX01000001.1"/>
</dbReference>
<evidence type="ECO:0000313" key="3">
    <source>
        <dbReference type="EMBL" id="TWU57509.1"/>
    </source>
</evidence>
<keyword evidence="2" id="KW-0472">Membrane</keyword>
<evidence type="ECO:0000313" key="4">
    <source>
        <dbReference type="Proteomes" id="UP000317977"/>
    </source>
</evidence>
<dbReference type="Proteomes" id="UP000317977">
    <property type="component" value="Unassembled WGS sequence"/>
</dbReference>
<keyword evidence="2" id="KW-1133">Transmembrane helix</keyword>
<sequence length="889" mass="99417">MAETSKPSGTAAKAANPADKLTTLLMLAAALTAIGGFAILFSLWWRSSVTDSYEVLRVAAQEFVAGRPIIAGELAETVHFEGEPDQPPGDTEEMLPPEGEEPPELEPAPIEGEELSPEAKAAFEEAEKLQEWIRLRDFLVGAGKVAKAQEETDFRQRRRQLLEAVRPLEASRQNGFPAGRQTEGHQMLGDAFYQLGRYPDAAIELLAAAELDPGLRRSLLSKIADSQLRSRGTSAQPALATIEELLRDSSLAPKQAWEAELIRIRSLIELKRFGDAQDAIDILLAKPVTSDVASQGEEADYRDEARLLSAIIGVQKAIDQYGAMPADTMEDRSDAMVDLRPTDEVLGSLQREAAPKTSAMARLWLARSQLVQGRLDEGLSGLTSVRGQRPFGAEAILGGLEEVELLARQGKGDEALQTTRFMMREIGDPSGFDTDAVTFTDFQRRMFAATEDLRRAGDFENAIDMARSLPPVFEKADSLMQEAIGYSEWAEKTMSDGRSPSGDISRSASILARSRYRASGDAFAQAAQLRFDTNQYVSTQWSAIEAYQKGRHFRRSIRLLEPYLRYENRRRQPRGLVAYGRALLAEGDEEKAIEAVEACIIEYPRDPLRYDARLIAAQAHAELQELDLARKYLEDNLRDGELTPQSPAWRESLMKLGEMRFEQAYQNHLAAEQAAPEEQLELMRLNQPILEEAIRYLEQTVDRYQLPDAIGAAYNAARAHSLAADWPRIEAESPEILEAAKRSLRTQADQELQIGLDGFINLRQYLLSREEESRLPRDQEAILRNCFLAEAESLRRMTHLEDAATAYRAAELRYLNEPTALEAILGRAGCLRELGRDQESKLLIRQASVVLGRIPAEWDDRFAETTRFDRNGWEQYLTWMNSRPETSGA</sequence>
<evidence type="ECO:0000256" key="2">
    <source>
        <dbReference type="SAM" id="Phobius"/>
    </source>
</evidence>
<dbReference type="AlphaFoldDB" id="A0A5C6FCX8"/>
<feature type="transmembrane region" description="Helical" evidence="2">
    <location>
        <begin position="21"/>
        <end position="45"/>
    </location>
</feature>
<gene>
    <name evidence="3" type="ORF">Poly59_04160</name>
</gene>
<dbReference type="OrthoDB" id="251479at2"/>
<dbReference type="InterPro" id="IPR011990">
    <property type="entry name" value="TPR-like_helical_dom_sf"/>
</dbReference>
<dbReference type="Pfam" id="PF13432">
    <property type="entry name" value="TPR_16"/>
    <property type="match status" value="3"/>
</dbReference>
<protein>
    <recommendedName>
        <fullName evidence="5">Tetratricopeptide repeat protein</fullName>
    </recommendedName>
</protein>
<name>A0A5C6FCX8_9BACT</name>
<keyword evidence="2" id="KW-0812">Transmembrane</keyword>
<feature type="region of interest" description="Disordered" evidence="1">
    <location>
        <begin position="80"/>
        <end position="110"/>
    </location>
</feature>
<organism evidence="3 4">
    <name type="scientific">Rubripirellula reticaptiva</name>
    <dbReference type="NCBI Taxonomy" id="2528013"/>
    <lineage>
        <taxon>Bacteria</taxon>
        <taxon>Pseudomonadati</taxon>
        <taxon>Planctomycetota</taxon>
        <taxon>Planctomycetia</taxon>
        <taxon>Pirellulales</taxon>
        <taxon>Pirellulaceae</taxon>
        <taxon>Rubripirellula</taxon>
    </lineage>
</organism>
<accession>A0A5C6FCX8</accession>
<reference evidence="3 4" key="1">
    <citation type="submission" date="2019-02" db="EMBL/GenBank/DDBJ databases">
        <title>Deep-cultivation of Planctomycetes and their phenomic and genomic characterization uncovers novel biology.</title>
        <authorList>
            <person name="Wiegand S."/>
            <person name="Jogler M."/>
            <person name="Boedeker C."/>
            <person name="Pinto D."/>
            <person name="Vollmers J."/>
            <person name="Rivas-Marin E."/>
            <person name="Kohn T."/>
            <person name="Peeters S.H."/>
            <person name="Heuer A."/>
            <person name="Rast P."/>
            <person name="Oberbeckmann S."/>
            <person name="Bunk B."/>
            <person name="Jeske O."/>
            <person name="Meyerdierks A."/>
            <person name="Storesund J.E."/>
            <person name="Kallscheuer N."/>
            <person name="Luecker S."/>
            <person name="Lage O.M."/>
            <person name="Pohl T."/>
            <person name="Merkel B.J."/>
            <person name="Hornburger P."/>
            <person name="Mueller R.-W."/>
            <person name="Bruemmer F."/>
            <person name="Labrenz M."/>
            <person name="Spormann A.M."/>
            <person name="Op Den Camp H."/>
            <person name="Overmann J."/>
            <person name="Amann R."/>
            <person name="Jetten M.S.M."/>
            <person name="Mascher T."/>
            <person name="Medema M.H."/>
            <person name="Devos D.P."/>
            <person name="Kaster A.-K."/>
            <person name="Ovreas L."/>
            <person name="Rohde M."/>
            <person name="Galperin M.Y."/>
            <person name="Jogler C."/>
        </authorList>
    </citation>
    <scope>NUCLEOTIDE SEQUENCE [LARGE SCALE GENOMIC DNA]</scope>
    <source>
        <strain evidence="3 4">Poly59</strain>
    </source>
</reference>
<keyword evidence="4" id="KW-1185">Reference proteome</keyword>
<feature type="compositionally biased region" description="Acidic residues" evidence="1">
    <location>
        <begin position="90"/>
        <end position="104"/>
    </location>
</feature>
<comment type="caution">
    <text evidence="3">The sequence shown here is derived from an EMBL/GenBank/DDBJ whole genome shotgun (WGS) entry which is preliminary data.</text>
</comment>
<evidence type="ECO:0008006" key="5">
    <source>
        <dbReference type="Google" id="ProtNLM"/>
    </source>
</evidence>